<comment type="caution">
    <text evidence="1">The sequence shown here is derived from an EMBL/GenBank/DDBJ whole genome shotgun (WGS) entry which is preliminary data.</text>
</comment>
<evidence type="ECO:0000313" key="2">
    <source>
        <dbReference type="Proteomes" id="UP000320209"/>
    </source>
</evidence>
<gene>
    <name evidence="1" type="ORF">FB381_0673</name>
</gene>
<dbReference type="InterPro" id="IPR025506">
    <property type="entry name" value="Abi_alpha"/>
</dbReference>
<protein>
    <submittedName>
        <fullName evidence="1">Uncharacterized protein DUF4393</fullName>
    </submittedName>
</protein>
<dbReference type="EMBL" id="VFOV01000001">
    <property type="protein sequence ID" value="TQL66807.1"/>
    <property type="molecule type" value="Genomic_DNA"/>
</dbReference>
<accession>A0A543A2I9</accession>
<dbReference type="Pfam" id="PF14337">
    <property type="entry name" value="Abi_alpha"/>
    <property type="match status" value="1"/>
</dbReference>
<dbReference type="Gene3D" id="3.30.110.190">
    <property type="match status" value="1"/>
</dbReference>
<name>A0A543A2I9_9ACTN</name>
<proteinExistence type="predicted"/>
<keyword evidence="2" id="KW-1185">Reference proteome</keyword>
<sequence>MSLLGKVMPTASAVADTVPGLARVAADAAWHTAGWGVRSSARTGIRVARAVVDQDVRVGLMRETAEVVGLVAGTAARVVLPAGKQPTLELTEADHESTGGDIVLARTHDAETSEDSLPVLRRRGADLLDRSRDVWADEQGHPAYARILDELAPDEARMLLYLLKAGPQPSVDVRTGGPAGLVGSTMIAPGLNMIAGRSGARYPERVPAYLNNLFRLGLVWFSKEPLADPLEYQVLEAQPDVLEALHSVKFAKIVRRSVHLTPFGEAFGRTTLVDEVAAEAAFPEHQAPGTGGADLPRA</sequence>
<dbReference type="AlphaFoldDB" id="A0A543A2I9"/>
<dbReference type="RefSeq" id="WP_211352313.1">
    <property type="nucleotide sequence ID" value="NZ_VFOV01000001.1"/>
</dbReference>
<dbReference type="Proteomes" id="UP000320209">
    <property type="component" value="Unassembled WGS sequence"/>
</dbReference>
<organism evidence="1 2">
    <name type="scientific">Nocardioides albertanoniae</name>
    <dbReference type="NCBI Taxonomy" id="1175486"/>
    <lineage>
        <taxon>Bacteria</taxon>
        <taxon>Bacillati</taxon>
        <taxon>Actinomycetota</taxon>
        <taxon>Actinomycetes</taxon>
        <taxon>Propionibacteriales</taxon>
        <taxon>Nocardioidaceae</taxon>
        <taxon>Nocardioides</taxon>
    </lineage>
</organism>
<evidence type="ECO:0000313" key="1">
    <source>
        <dbReference type="EMBL" id="TQL66807.1"/>
    </source>
</evidence>
<reference evidence="1 2" key="1">
    <citation type="submission" date="2019-06" db="EMBL/GenBank/DDBJ databases">
        <title>Sequencing the genomes of 1000 actinobacteria strains.</title>
        <authorList>
            <person name="Klenk H.-P."/>
        </authorList>
    </citation>
    <scope>NUCLEOTIDE SEQUENCE [LARGE SCALE GENOMIC DNA]</scope>
    <source>
        <strain evidence="1 2">DSM 25218</strain>
    </source>
</reference>